<evidence type="ECO:0000313" key="7">
    <source>
        <dbReference type="Proteomes" id="UP000076420"/>
    </source>
</evidence>
<comment type="subcellular location">
    <subcellularLocation>
        <location evidence="1">Membrane</location>
        <topology evidence="1">Multi-pass membrane protein</topology>
    </subcellularLocation>
</comment>
<dbReference type="InterPro" id="IPR050332">
    <property type="entry name" value="GPCR_2"/>
</dbReference>
<evidence type="ECO:0000313" key="6">
    <source>
        <dbReference type="EnsemblMetazoa" id="BGLB004370-PB"/>
    </source>
</evidence>
<feature type="transmembrane region" description="Helical" evidence="5">
    <location>
        <begin position="34"/>
        <end position="56"/>
    </location>
</feature>
<protein>
    <recommendedName>
        <fullName evidence="8">G-protein coupled receptors family 2 profile 2 domain-containing protein</fullName>
    </recommendedName>
</protein>
<dbReference type="GO" id="GO:0007188">
    <property type="term" value="P:adenylate cyclase-modulating G protein-coupled receptor signaling pathway"/>
    <property type="evidence" value="ECO:0007669"/>
    <property type="project" value="TreeGrafter"/>
</dbReference>
<dbReference type="Pfam" id="PF00002">
    <property type="entry name" value="7tm_2"/>
    <property type="match status" value="1"/>
</dbReference>
<name>A0A2C9JLH9_BIOGL</name>
<dbReference type="PRINTS" id="PR00249">
    <property type="entry name" value="GPCRSECRETIN"/>
</dbReference>
<evidence type="ECO:0000256" key="1">
    <source>
        <dbReference type="ARBA" id="ARBA00004141"/>
    </source>
</evidence>
<dbReference type="AlphaFoldDB" id="A0A2C9JLH9"/>
<accession>A0A2C9JLH9</accession>
<reference evidence="6" key="1">
    <citation type="submission" date="2020-05" db="UniProtKB">
        <authorList>
            <consortium name="EnsemblMetazoa"/>
        </authorList>
    </citation>
    <scope>IDENTIFICATION</scope>
    <source>
        <strain evidence="6">BB02</strain>
    </source>
</reference>
<evidence type="ECO:0000256" key="2">
    <source>
        <dbReference type="ARBA" id="ARBA00022692"/>
    </source>
</evidence>
<sequence length="129" mass="14867">MAAKAILILVPLFGLQFLLMPVRPEYGTVYFQIYQHFMSLITSLQGAMLSCIFCFFNGEVRSLLRRKWQEQWIMSDKRRKNTGNTSSTFIDGYSMVDTTRDLTSPKSKVVFDQANTSVSVIQWTLIHQS</sequence>
<evidence type="ECO:0008006" key="8">
    <source>
        <dbReference type="Google" id="ProtNLM"/>
    </source>
</evidence>
<dbReference type="VEuPathDB" id="VectorBase:BGLB004370"/>
<dbReference type="VEuPathDB" id="VectorBase:BGLAX_033883"/>
<gene>
    <name evidence="6" type="primary">106059009</name>
</gene>
<dbReference type="GO" id="GO:0005886">
    <property type="term" value="C:plasma membrane"/>
    <property type="evidence" value="ECO:0007669"/>
    <property type="project" value="TreeGrafter"/>
</dbReference>
<dbReference type="InterPro" id="IPR000832">
    <property type="entry name" value="GPCR_2_secretin-like"/>
</dbReference>
<dbReference type="GO" id="GO:0008528">
    <property type="term" value="F:G protein-coupled peptide receptor activity"/>
    <property type="evidence" value="ECO:0007669"/>
    <property type="project" value="TreeGrafter"/>
</dbReference>
<evidence type="ECO:0000256" key="4">
    <source>
        <dbReference type="ARBA" id="ARBA00023136"/>
    </source>
</evidence>
<dbReference type="STRING" id="6526.A0A2C9JLH9"/>
<keyword evidence="2 5" id="KW-0812">Transmembrane</keyword>
<proteinExistence type="predicted"/>
<keyword evidence="3 5" id="KW-1133">Transmembrane helix</keyword>
<keyword evidence="4 5" id="KW-0472">Membrane</keyword>
<dbReference type="PANTHER" id="PTHR45620:SF42">
    <property type="entry name" value="G-PROTEIN COUPLED RECEPTOR SEB-2"/>
    <property type="match status" value="1"/>
</dbReference>
<evidence type="ECO:0000256" key="3">
    <source>
        <dbReference type="ARBA" id="ARBA00022989"/>
    </source>
</evidence>
<dbReference type="EnsemblMetazoa" id="BGLB004370-RB">
    <property type="protein sequence ID" value="BGLB004370-PB"/>
    <property type="gene ID" value="BGLB004370"/>
</dbReference>
<dbReference type="KEGG" id="bgt:106059009"/>
<dbReference type="PANTHER" id="PTHR45620">
    <property type="entry name" value="PDF RECEPTOR-LIKE PROTEIN-RELATED"/>
    <property type="match status" value="1"/>
</dbReference>
<dbReference type="Proteomes" id="UP000076420">
    <property type="component" value="Unassembled WGS sequence"/>
</dbReference>
<dbReference type="Gene3D" id="1.20.1070.10">
    <property type="entry name" value="Rhodopsin 7-helix transmembrane proteins"/>
    <property type="match status" value="1"/>
</dbReference>
<organism evidence="6 7">
    <name type="scientific">Biomphalaria glabrata</name>
    <name type="common">Bloodfluke planorb</name>
    <name type="synonym">Freshwater snail</name>
    <dbReference type="NCBI Taxonomy" id="6526"/>
    <lineage>
        <taxon>Eukaryota</taxon>
        <taxon>Metazoa</taxon>
        <taxon>Spiralia</taxon>
        <taxon>Lophotrochozoa</taxon>
        <taxon>Mollusca</taxon>
        <taxon>Gastropoda</taxon>
        <taxon>Heterobranchia</taxon>
        <taxon>Euthyneura</taxon>
        <taxon>Panpulmonata</taxon>
        <taxon>Hygrophila</taxon>
        <taxon>Lymnaeoidea</taxon>
        <taxon>Planorbidae</taxon>
        <taxon>Biomphalaria</taxon>
    </lineage>
</organism>
<evidence type="ECO:0000256" key="5">
    <source>
        <dbReference type="SAM" id="Phobius"/>
    </source>
</evidence>